<feature type="region of interest" description="Disordered" evidence="3">
    <location>
        <begin position="330"/>
        <end position="356"/>
    </location>
</feature>
<evidence type="ECO:0000256" key="3">
    <source>
        <dbReference type="SAM" id="MobiDB-lite"/>
    </source>
</evidence>
<evidence type="ECO:0000259" key="4">
    <source>
        <dbReference type="Pfam" id="PF01729"/>
    </source>
</evidence>
<dbReference type="Proteomes" id="UP000325292">
    <property type="component" value="Chromosome"/>
</dbReference>
<evidence type="ECO:0000313" key="7">
    <source>
        <dbReference type="Proteomes" id="UP000325292"/>
    </source>
</evidence>
<accession>A0ABN5GZA7</accession>
<feature type="domain" description="Quinolinate phosphoribosyl transferase C-terminal" evidence="4">
    <location>
        <begin position="134"/>
        <end position="322"/>
    </location>
</feature>
<name>A0ABN5GZA7_9FIRM</name>
<keyword evidence="1" id="KW-0808">Transferase</keyword>
<gene>
    <name evidence="6" type="ORF">BXT84_06575</name>
</gene>
<evidence type="ECO:0000256" key="2">
    <source>
        <dbReference type="ARBA" id="ARBA00047445"/>
    </source>
</evidence>
<dbReference type="Gene3D" id="3.90.1170.20">
    <property type="entry name" value="Quinolinate phosphoribosyl transferase, N-terminal domain"/>
    <property type="match status" value="1"/>
</dbReference>
<reference evidence="6 7" key="1">
    <citation type="journal article" date="2019" name="Sci. Rep.">
        <title>Sulfobacillus thermotolerans: new insights into resistance and metabolic capacities of acidophilic chemolithotrophs.</title>
        <authorList>
            <person name="Panyushkina A.E."/>
            <person name="Babenko V.V."/>
            <person name="Nikitina A.S."/>
            <person name="Selezneva O.V."/>
            <person name="Tsaplina I.A."/>
            <person name="Letarova M.A."/>
            <person name="Kostryukova E.S."/>
            <person name="Letarov A.V."/>
        </authorList>
    </citation>
    <scope>NUCLEOTIDE SEQUENCE [LARGE SCALE GENOMIC DNA]</scope>
    <source>
        <strain evidence="6 7">Kr1</strain>
    </source>
</reference>
<proteinExistence type="predicted"/>
<protein>
    <submittedName>
        <fullName evidence="6">Nicotinate phosphoribosyltransferase</fullName>
    </submittedName>
</protein>
<sequence length="356" mass="37081">MRADQDLREVVASVQAVQQYQPPKRGIRSATPEEIQAGLTADVYFVGTQQILHELGLSDEVVTAEIFANHAGVLAGVEEALTMLAPLNVTVDALDEGSMVSAKQVVMRITGQYGVFGLYETALLGILAASSGWATAAHEIVEAAKPVPVVSFGARHVHPAVASVMDRAAMVGGAQGASSILGARQAGEIPSGTMPHALLLMAGDTVKAAQAYDALMPPNAPRVVLVDTFKDEAEEALRVAEALGSKLAAIRLDTPRERGGVTPELVREVRARLSQKGYGHVGIFVSGGLTPARVGPLVEAGVTGFGIGSYIAAASPLDMTMDLKEINGKPVAKRGRIPGLTPSPSLKRRQTGATGD</sequence>
<dbReference type="InterPro" id="IPR053190">
    <property type="entry name" value="NAPRTase-like"/>
</dbReference>
<dbReference type="InterPro" id="IPR013785">
    <property type="entry name" value="Aldolase_TIM"/>
</dbReference>
<dbReference type="EMBL" id="CP019454">
    <property type="protein sequence ID" value="AUW93646.1"/>
    <property type="molecule type" value="Genomic_DNA"/>
</dbReference>
<evidence type="ECO:0000256" key="1">
    <source>
        <dbReference type="ARBA" id="ARBA00022679"/>
    </source>
</evidence>
<comment type="catalytic activity">
    <reaction evidence="2">
        <text>nicotinate beta-D-ribonucleotide + CO2 + diphosphate = quinolinate + 5-phospho-alpha-D-ribose 1-diphosphate + 2 H(+)</text>
        <dbReference type="Rhea" id="RHEA:12733"/>
        <dbReference type="ChEBI" id="CHEBI:15378"/>
        <dbReference type="ChEBI" id="CHEBI:16526"/>
        <dbReference type="ChEBI" id="CHEBI:29959"/>
        <dbReference type="ChEBI" id="CHEBI:33019"/>
        <dbReference type="ChEBI" id="CHEBI:57502"/>
        <dbReference type="ChEBI" id="CHEBI:58017"/>
        <dbReference type="EC" id="2.4.2.19"/>
    </reaction>
</comment>
<dbReference type="InterPro" id="IPR002638">
    <property type="entry name" value="Quinolinate_PRibosylTrfase_C"/>
</dbReference>
<dbReference type="SUPFAM" id="SSF54675">
    <property type="entry name" value="Nicotinate/Quinolinate PRTase N-terminal domain-like"/>
    <property type="match status" value="1"/>
</dbReference>
<evidence type="ECO:0000259" key="5">
    <source>
        <dbReference type="Pfam" id="PF02749"/>
    </source>
</evidence>
<dbReference type="NCBIfam" id="NF006415">
    <property type="entry name" value="PRK08662.1"/>
    <property type="match status" value="1"/>
</dbReference>
<dbReference type="Pfam" id="PF02749">
    <property type="entry name" value="QRPTase_N"/>
    <property type="match status" value="1"/>
</dbReference>
<evidence type="ECO:0000313" key="6">
    <source>
        <dbReference type="EMBL" id="AUW93646.1"/>
    </source>
</evidence>
<dbReference type="Gene3D" id="3.20.20.70">
    <property type="entry name" value="Aldolase class I"/>
    <property type="match status" value="1"/>
</dbReference>
<keyword evidence="6" id="KW-0328">Glycosyltransferase</keyword>
<dbReference type="Pfam" id="PF01729">
    <property type="entry name" value="QRPTase_C"/>
    <property type="match status" value="1"/>
</dbReference>
<dbReference type="PANTHER" id="PTHR43202:SF1">
    <property type="entry name" value="NICOTINATE PHOSPHORIBOSYLTRANSFERASE"/>
    <property type="match status" value="1"/>
</dbReference>
<organism evidence="6 7">
    <name type="scientific">Sulfobacillus thermotolerans</name>
    <dbReference type="NCBI Taxonomy" id="338644"/>
    <lineage>
        <taxon>Bacteria</taxon>
        <taxon>Bacillati</taxon>
        <taxon>Bacillota</taxon>
        <taxon>Clostridia</taxon>
        <taxon>Eubacteriales</taxon>
        <taxon>Clostridiales Family XVII. Incertae Sedis</taxon>
        <taxon>Sulfobacillus</taxon>
    </lineage>
</organism>
<dbReference type="GO" id="GO:0016757">
    <property type="term" value="F:glycosyltransferase activity"/>
    <property type="evidence" value="ECO:0007669"/>
    <property type="project" value="UniProtKB-KW"/>
</dbReference>
<feature type="domain" description="Quinolinate phosphoribosyl transferase N-terminal" evidence="5">
    <location>
        <begin position="42"/>
        <end position="131"/>
    </location>
</feature>
<dbReference type="InterPro" id="IPR037128">
    <property type="entry name" value="Quinolinate_PRibosylTase_N_sf"/>
</dbReference>
<keyword evidence="7" id="KW-1185">Reference proteome</keyword>
<dbReference type="InterPro" id="IPR022412">
    <property type="entry name" value="Quinolinate_PRibosylTrfase_N"/>
</dbReference>
<dbReference type="InterPro" id="IPR036068">
    <property type="entry name" value="Nicotinate_pribotase-like_C"/>
</dbReference>
<dbReference type="SUPFAM" id="SSF51690">
    <property type="entry name" value="Nicotinate/Quinolinate PRTase C-terminal domain-like"/>
    <property type="match status" value="1"/>
</dbReference>
<dbReference type="PANTHER" id="PTHR43202">
    <property type="entry name" value="NICOTINATE-NUCLEOTIDE PYROPHOSPHORYLASE"/>
    <property type="match status" value="1"/>
</dbReference>